<dbReference type="EC" id="1.2.1.84" evidence="4"/>
<dbReference type="InterPro" id="IPR033640">
    <property type="entry name" value="FAR_C"/>
</dbReference>
<dbReference type="OrthoDB" id="429813at2759"/>
<dbReference type="Gene3D" id="3.40.50.720">
    <property type="entry name" value="NAD(P)-binding Rossmann-like Domain"/>
    <property type="match status" value="1"/>
</dbReference>
<keyword evidence="2 4" id="KW-0444">Lipid biosynthesis</keyword>
<dbReference type="Pfam" id="PF07993">
    <property type="entry name" value="NAD_binding_4"/>
    <property type="match status" value="1"/>
</dbReference>
<dbReference type="GO" id="GO:0035336">
    <property type="term" value="P:long-chain fatty-acyl-CoA metabolic process"/>
    <property type="evidence" value="ECO:0007669"/>
    <property type="project" value="TreeGrafter"/>
</dbReference>
<feature type="domain" description="Thioester reductase (TE)" evidence="5">
    <location>
        <begin position="13"/>
        <end position="306"/>
    </location>
</feature>
<name>V7AHQ8_PHAVU</name>
<evidence type="ECO:0000256" key="2">
    <source>
        <dbReference type="ARBA" id="ARBA00022516"/>
    </source>
</evidence>
<evidence type="ECO:0000256" key="3">
    <source>
        <dbReference type="ARBA" id="ARBA00023098"/>
    </source>
</evidence>
<proteinExistence type="inferred from homology"/>
<gene>
    <name evidence="6" type="ORF">PHAVU_011G092400g</name>
</gene>
<dbReference type="CDD" id="cd09071">
    <property type="entry name" value="FAR_C"/>
    <property type="match status" value="1"/>
</dbReference>
<comment type="similarity">
    <text evidence="1 4">Belongs to the fatty acyl-CoA reductase family.</text>
</comment>
<evidence type="ECO:0000256" key="4">
    <source>
        <dbReference type="RuleBase" id="RU363097"/>
    </source>
</evidence>
<dbReference type="Gramene" id="ESW04403">
    <property type="protein sequence ID" value="ESW04403"/>
    <property type="gene ID" value="PHAVU_011G092400g"/>
</dbReference>
<dbReference type="GO" id="GO:0080019">
    <property type="term" value="F:alcohol-forming very long-chain fatty acyl-CoA reductase activity"/>
    <property type="evidence" value="ECO:0007669"/>
    <property type="project" value="InterPro"/>
</dbReference>
<dbReference type="EMBL" id="CM002298">
    <property type="protein sequence ID" value="ESW04403.1"/>
    <property type="molecule type" value="Genomic_DNA"/>
</dbReference>
<dbReference type="InterPro" id="IPR036291">
    <property type="entry name" value="NAD(P)-bd_dom_sf"/>
</dbReference>
<sequence length="399" mass="45967">MSEFFKGKTILMTGTTGFLAKVFLEKILRTQPQVHKLYLLVRAKTIDLAAQRFQNEVIRTYLFRVLRDQWGKDFDSFILKKIVVISGDVSLHNFGLEDEKLKIKMFEEINIIINFAATTKFDERFDISIDVNTMGVLHVLNFAKHCPEIKIFMQISTAYVCGEIKDEKTIVQEKPFEMGQTLKKSSKLDITEEMNLLKKKIDELRSKNATESTIKNALKDYGIERANLYGWPNTYAFTKAMGEMQLVHHKDNVPLIIIRPTMVTSTLKDPFPGWIEGLRTLDSIICSYGQGKITNFLGHPKTILDTVLNVVNKAFCQCSRDVYDDSYKKFKRVTRLVEVYKPYLFFKGVFDDSNTQNLRRATSNNIEVAAGLNFDPNSINWKDYMMNTHIPGLVKYALK</sequence>
<dbReference type="InterPro" id="IPR013120">
    <property type="entry name" value="FAR_NAD-bd"/>
</dbReference>
<keyword evidence="3 4" id="KW-0443">Lipid metabolism</keyword>
<evidence type="ECO:0000313" key="6">
    <source>
        <dbReference type="EMBL" id="ESW04403.1"/>
    </source>
</evidence>
<evidence type="ECO:0000259" key="5">
    <source>
        <dbReference type="Pfam" id="PF07993"/>
    </source>
</evidence>
<dbReference type="CDD" id="cd05236">
    <property type="entry name" value="FAR-N_SDR_e"/>
    <property type="match status" value="1"/>
</dbReference>
<dbReference type="GO" id="GO:0010345">
    <property type="term" value="P:suberin biosynthetic process"/>
    <property type="evidence" value="ECO:0007669"/>
    <property type="project" value="TreeGrafter"/>
</dbReference>
<dbReference type="AlphaFoldDB" id="V7AHQ8"/>
<reference evidence="7" key="1">
    <citation type="journal article" date="2014" name="Nat. Genet.">
        <title>A reference genome for common bean and genome-wide analysis of dual domestications.</title>
        <authorList>
            <person name="Schmutz J."/>
            <person name="McClean P.E."/>
            <person name="Mamidi S."/>
            <person name="Wu G.A."/>
            <person name="Cannon S.B."/>
            <person name="Grimwood J."/>
            <person name="Jenkins J."/>
            <person name="Shu S."/>
            <person name="Song Q."/>
            <person name="Chavarro C."/>
            <person name="Torres-Torres M."/>
            <person name="Geffroy V."/>
            <person name="Moghaddam S.M."/>
            <person name="Gao D."/>
            <person name="Abernathy B."/>
            <person name="Barry K."/>
            <person name="Blair M."/>
            <person name="Brick M.A."/>
            <person name="Chovatia M."/>
            <person name="Gepts P."/>
            <person name="Goodstein D.M."/>
            <person name="Gonzales M."/>
            <person name="Hellsten U."/>
            <person name="Hyten D.L."/>
            <person name="Jia G."/>
            <person name="Kelly J.D."/>
            <person name="Kudrna D."/>
            <person name="Lee R."/>
            <person name="Richard M.M."/>
            <person name="Miklas P.N."/>
            <person name="Osorno J.M."/>
            <person name="Rodrigues J."/>
            <person name="Thareau V."/>
            <person name="Urrea C.A."/>
            <person name="Wang M."/>
            <person name="Yu Y."/>
            <person name="Zhang M."/>
            <person name="Wing R.A."/>
            <person name="Cregan P.B."/>
            <person name="Rokhsar D.S."/>
            <person name="Jackson S.A."/>
        </authorList>
    </citation>
    <scope>NUCLEOTIDE SEQUENCE [LARGE SCALE GENOMIC DNA]</scope>
    <source>
        <strain evidence="7">cv. G19833</strain>
    </source>
</reference>
<keyword evidence="4" id="KW-0521">NADP</keyword>
<organism evidence="6 7">
    <name type="scientific">Phaseolus vulgaris</name>
    <name type="common">Kidney bean</name>
    <name type="synonym">French bean</name>
    <dbReference type="NCBI Taxonomy" id="3885"/>
    <lineage>
        <taxon>Eukaryota</taxon>
        <taxon>Viridiplantae</taxon>
        <taxon>Streptophyta</taxon>
        <taxon>Embryophyta</taxon>
        <taxon>Tracheophyta</taxon>
        <taxon>Spermatophyta</taxon>
        <taxon>Magnoliopsida</taxon>
        <taxon>eudicotyledons</taxon>
        <taxon>Gunneridae</taxon>
        <taxon>Pentapetalae</taxon>
        <taxon>rosids</taxon>
        <taxon>fabids</taxon>
        <taxon>Fabales</taxon>
        <taxon>Fabaceae</taxon>
        <taxon>Papilionoideae</taxon>
        <taxon>50 kb inversion clade</taxon>
        <taxon>NPAAA clade</taxon>
        <taxon>indigoferoid/millettioid clade</taxon>
        <taxon>Phaseoleae</taxon>
        <taxon>Phaseolus</taxon>
    </lineage>
</organism>
<evidence type="ECO:0000256" key="1">
    <source>
        <dbReference type="ARBA" id="ARBA00005928"/>
    </source>
</evidence>
<keyword evidence="4" id="KW-0560">Oxidoreductase</keyword>
<dbReference type="PANTHER" id="PTHR11011">
    <property type="entry name" value="MALE STERILITY PROTEIN 2-RELATED"/>
    <property type="match status" value="1"/>
</dbReference>
<evidence type="ECO:0000313" key="7">
    <source>
        <dbReference type="Proteomes" id="UP000000226"/>
    </source>
</evidence>
<accession>V7AHQ8</accession>
<dbReference type="Proteomes" id="UP000000226">
    <property type="component" value="Chromosome 11"/>
</dbReference>
<dbReference type="GO" id="GO:0102965">
    <property type="term" value="F:alcohol-forming long-chain fatty acyl-CoA reductase activity"/>
    <property type="evidence" value="ECO:0007669"/>
    <property type="project" value="UniProtKB-EC"/>
</dbReference>
<dbReference type="SUPFAM" id="SSF51735">
    <property type="entry name" value="NAD(P)-binding Rossmann-fold domains"/>
    <property type="match status" value="1"/>
</dbReference>
<comment type="catalytic activity">
    <reaction evidence="4">
        <text>a long-chain fatty acyl-CoA + 2 NADPH + 2 H(+) = a long-chain primary fatty alcohol + 2 NADP(+) + CoA</text>
        <dbReference type="Rhea" id="RHEA:52716"/>
        <dbReference type="ChEBI" id="CHEBI:15378"/>
        <dbReference type="ChEBI" id="CHEBI:57287"/>
        <dbReference type="ChEBI" id="CHEBI:57783"/>
        <dbReference type="ChEBI" id="CHEBI:58349"/>
        <dbReference type="ChEBI" id="CHEBI:77396"/>
        <dbReference type="ChEBI" id="CHEBI:83139"/>
        <dbReference type="EC" id="1.2.1.84"/>
    </reaction>
</comment>
<protein>
    <recommendedName>
        <fullName evidence="4">Fatty acyl-CoA reductase</fullName>
        <ecNumber evidence="4">1.2.1.84</ecNumber>
    </recommendedName>
</protein>
<dbReference type="InterPro" id="IPR026055">
    <property type="entry name" value="FAR"/>
</dbReference>
<comment type="function">
    <text evidence="4">Catalyzes the reduction of fatty acyl-CoA to fatty alcohols.</text>
</comment>
<dbReference type="PANTHER" id="PTHR11011:SF84">
    <property type="entry name" value="ACYL-COA REDUCTASE-LIKE PROTEIN, PUTATIVE-RELATED"/>
    <property type="match status" value="1"/>
</dbReference>
<keyword evidence="7" id="KW-1185">Reference proteome</keyword>